<evidence type="ECO:0000313" key="6">
    <source>
        <dbReference type="EMBL" id="MDV2477073.1"/>
    </source>
</evidence>
<dbReference type="PANTHER" id="PTHR30055:SF234">
    <property type="entry name" value="HTH-TYPE TRANSCRIPTIONAL REGULATOR BETI"/>
    <property type="match status" value="1"/>
</dbReference>
<keyword evidence="2 4" id="KW-0238">DNA-binding</keyword>
<dbReference type="Gene3D" id="1.10.10.60">
    <property type="entry name" value="Homeodomain-like"/>
    <property type="match status" value="1"/>
</dbReference>
<dbReference type="PANTHER" id="PTHR30055">
    <property type="entry name" value="HTH-TYPE TRANSCRIPTIONAL REGULATOR RUTR"/>
    <property type="match status" value="1"/>
</dbReference>
<evidence type="ECO:0000256" key="1">
    <source>
        <dbReference type="ARBA" id="ARBA00023015"/>
    </source>
</evidence>
<dbReference type="Pfam" id="PF17932">
    <property type="entry name" value="TetR_C_24"/>
    <property type="match status" value="1"/>
</dbReference>
<sequence length="199" mass="22512">MTDTAPLARRRDPDRKEKILAAAAELVAQRGYHAVSMADIGARVGISGAAVYRHFDNKATLLLALFDRSLDRLLSDESEIVDRRDDIPDALRTLIERQVDFVVDEREFARVYYREVEHLQPDDQVRLRRKQRQYVEKWVHVVRELDPSLDESAARVLVHATIGAIQSALVHNVGMPDDRLKAMLRRAACAVVGLPGSVH</sequence>
<keyword evidence="7" id="KW-1185">Reference proteome</keyword>
<keyword evidence="3" id="KW-0804">Transcription</keyword>
<dbReference type="SUPFAM" id="SSF48498">
    <property type="entry name" value="Tetracyclin repressor-like, C-terminal domain"/>
    <property type="match status" value="1"/>
</dbReference>
<evidence type="ECO:0000256" key="2">
    <source>
        <dbReference type="ARBA" id="ARBA00023125"/>
    </source>
</evidence>
<dbReference type="InterPro" id="IPR050109">
    <property type="entry name" value="HTH-type_TetR-like_transc_reg"/>
</dbReference>
<evidence type="ECO:0000256" key="3">
    <source>
        <dbReference type="ARBA" id="ARBA00023163"/>
    </source>
</evidence>
<name>A0ABU3WSW1_9NOCA</name>
<reference evidence="6 7" key="1">
    <citation type="submission" date="2019-10" db="EMBL/GenBank/DDBJ databases">
        <title>Draft Genome Assembly of Rhodococcus zopfii DSM44189.</title>
        <authorList>
            <person name="Sutton J.M."/>
            <person name="Akob D.M."/>
            <person name="Bushman T.J."/>
        </authorList>
    </citation>
    <scope>NUCLEOTIDE SEQUENCE [LARGE SCALE GENOMIC DNA]</scope>
    <source>
        <strain evidence="6 7">DSM 44189</strain>
    </source>
</reference>
<dbReference type="InterPro" id="IPR023772">
    <property type="entry name" value="DNA-bd_HTH_TetR-type_CS"/>
</dbReference>
<gene>
    <name evidence="6" type="ORF">F8M49_20240</name>
</gene>
<dbReference type="EMBL" id="WBMO01000001">
    <property type="protein sequence ID" value="MDV2477073.1"/>
    <property type="molecule type" value="Genomic_DNA"/>
</dbReference>
<protein>
    <submittedName>
        <fullName evidence="6">TetR/AcrR family transcriptional regulator</fullName>
    </submittedName>
</protein>
<dbReference type="InterPro" id="IPR001647">
    <property type="entry name" value="HTH_TetR"/>
</dbReference>
<feature type="domain" description="HTH tetR-type" evidence="5">
    <location>
        <begin position="13"/>
        <end position="73"/>
    </location>
</feature>
<feature type="DNA-binding region" description="H-T-H motif" evidence="4">
    <location>
        <begin position="36"/>
        <end position="55"/>
    </location>
</feature>
<keyword evidence="1" id="KW-0805">Transcription regulation</keyword>
<comment type="caution">
    <text evidence="6">The sequence shown here is derived from an EMBL/GenBank/DDBJ whole genome shotgun (WGS) entry which is preliminary data.</text>
</comment>
<dbReference type="InterPro" id="IPR041490">
    <property type="entry name" value="KstR2_TetR_C"/>
</dbReference>
<proteinExistence type="predicted"/>
<dbReference type="PROSITE" id="PS50977">
    <property type="entry name" value="HTH_TETR_2"/>
    <property type="match status" value="1"/>
</dbReference>
<dbReference type="Pfam" id="PF00440">
    <property type="entry name" value="TetR_N"/>
    <property type="match status" value="1"/>
</dbReference>
<accession>A0ABU3WSW1</accession>
<dbReference type="Proteomes" id="UP001275440">
    <property type="component" value="Unassembled WGS sequence"/>
</dbReference>
<dbReference type="Gene3D" id="1.10.357.10">
    <property type="entry name" value="Tetracycline Repressor, domain 2"/>
    <property type="match status" value="1"/>
</dbReference>
<organism evidence="6 7">
    <name type="scientific">Rhodococcus zopfii</name>
    <dbReference type="NCBI Taxonomy" id="43772"/>
    <lineage>
        <taxon>Bacteria</taxon>
        <taxon>Bacillati</taxon>
        <taxon>Actinomycetota</taxon>
        <taxon>Actinomycetes</taxon>
        <taxon>Mycobacteriales</taxon>
        <taxon>Nocardiaceae</taxon>
        <taxon>Rhodococcus</taxon>
    </lineage>
</organism>
<evidence type="ECO:0000313" key="7">
    <source>
        <dbReference type="Proteomes" id="UP001275440"/>
    </source>
</evidence>
<dbReference type="InterPro" id="IPR036271">
    <property type="entry name" value="Tet_transcr_reg_TetR-rel_C_sf"/>
</dbReference>
<dbReference type="PRINTS" id="PR00455">
    <property type="entry name" value="HTHTETR"/>
</dbReference>
<dbReference type="PROSITE" id="PS01081">
    <property type="entry name" value="HTH_TETR_1"/>
    <property type="match status" value="1"/>
</dbReference>
<evidence type="ECO:0000259" key="5">
    <source>
        <dbReference type="PROSITE" id="PS50977"/>
    </source>
</evidence>
<dbReference type="SUPFAM" id="SSF46689">
    <property type="entry name" value="Homeodomain-like"/>
    <property type="match status" value="1"/>
</dbReference>
<evidence type="ECO:0000256" key="4">
    <source>
        <dbReference type="PROSITE-ProRule" id="PRU00335"/>
    </source>
</evidence>
<dbReference type="InterPro" id="IPR009057">
    <property type="entry name" value="Homeodomain-like_sf"/>
</dbReference>